<evidence type="ECO:0000313" key="1">
    <source>
        <dbReference type="EMBL" id="KAI4866196.1"/>
    </source>
</evidence>
<evidence type="ECO:0000313" key="2">
    <source>
        <dbReference type="Proteomes" id="UP001497700"/>
    </source>
</evidence>
<comment type="caution">
    <text evidence="1">The sequence shown here is derived from an EMBL/GenBank/DDBJ whole genome shotgun (WGS) entry which is preliminary data.</text>
</comment>
<dbReference type="EMBL" id="MU393462">
    <property type="protein sequence ID" value="KAI4866196.1"/>
    <property type="molecule type" value="Genomic_DNA"/>
</dbReference>
<keyword evidence="2" id="KW-1185">Reference proteome</keyword>
<organism evidence="1 2">
    <name type="scientific">Hypoxylon rubiginosum</name>
    <dbReference type="NCBI Taxonomy" id="110542"/>
    <lineage>
        <taxon>Eukaryota</taxon>
        <taxon>Fungi</taxon>
        <taxon>Dikarya</taxon>
        <taxon>Ascomycota</taxon>
        <taxon>Pezizomycotina</taxon>
        <taxon>Sordariomycetes</taxon>
        <taxon>Xylariomycetidae</taxon>
        <taxon>Xylariales</taxon>
        <taxon>Hypoxylaceae</taxon>
        <taxon>Hypoxylon</taxon>
    </lineage>
</organism>
<dbReference type="Proteomes" id="UP001497700">
    <property type="component" value="Unassembled WGS sequence"/>
</dbReference>
<sequence length="434" mass="46180">MASLQPEPTYTVFVRLPFPRGEFVDPPAANWDSSKDEALWSIVSRLSKTEIDWNDIAFKFEVTVDFLLQQVAWLTERHASQVRAQMRKAAAAAKGSSAPSPQPGPEGPFGAEPMRRTGSGDRPARVPSSLSIRKDSPLPRNDGSVPGTPMRSTPRPTATRTSSSNTAVYTTRNLGGSSKAPMKPGVADTQRRRLSSLPIATSVDDQEDPDPPSPSPAESSDSEEASSSSSSSPAQSRIIRRPPRFQGNDAASSFADDEDTEPAFLPYKPDGSGGQHDLSATLRGNPRDYSSRRHGLKGSSGRDHHHHHHHRIHQSQTSDSSASSATTPLKSVSSDQSRPGGSGAGPLSPRRTMELARRSPGGGPKGKGVVYSRDSDGTPSMGSSFSDLDDASVTQSALEEALASKMQDGTIGSLRGTISAAFRGSRYLPGKSNP</sequence>
<gene>
    <name evidence="1" type="ORF">F4820DRAFT_417886</name>
</gene>
<protein>
    <submittedName>
        <fullName evidence="1">Uncharacterized protein</fullName>
    </submittedName>
</protein>
<name>A0ACB9Z333_9PEZI</name>
<proteinExistence type="predicted"/>
<reference evidence="1 2" key="1">
    <citation type="journal article" date="2022" name="New Phytol.">
        <title>Ecological generalism drives hyperdiversity of secondary metabolite gene clusters in xylarialean endophytes.</title>
        <authorList>
            <person name="Franco M.E.E."/>
            <person name="Wisecaver J.H."/>
            <person name="Arnold A.E."/>
            <person name="Ju Y.M."/>
            <person name="Slot J.C."/>
            <person name="Ahrendt S."/>
            <person name="Moore L.P."/>
            <person name="Eastman K.E."/>
            <person name="Scott K."/>
            <person name="Konkel Z."/>
            <person name="Mondo S.J."/>
            <person name="Kuo A."/>
            <person name="Hayes R.D."/>
            <person name="Haridas S."/>
            <person name="Andreopoulos B."/>
            <person name="Riley R."/>
            <person name="LaButti K."/>
            <person name="Pangilinan J."/>
            <person name="Lipzen A."/>
            <person name="Amirebrahimi M."/>
            <person name="Yan J."/>
            <person name="Adam C."/>
            <person name="Keymanesh K."/>
            <person name="Ng V."/>
            <person name="Louie K."/>
            <person name="Northen T."/>
            <person name="Drula E."/>
            <person name="Henrissat B."/>
            <person name="Hsieh H.M."/>
            <person name="Youens-Clark K."/>
            <person name="Lutzoni F."/>
            <person name="Miadlikowska J."/>
            <person name="Eastwood D.C."/>
            <person name="Hamelin R.C."/>
            <person name="Grigoriev I.V."/>
            <person name="U'Ren J.M."/>
        </authorList>
    </citation>
    <scope>NUCLEOTIDE SEQUENCE [LARGE SCALE GENOMIC DNA]</scope>
    <source>
        <strain evidence="1 2">CBS 119005</strain>
    </source>
</reference>
<accession>A0ACB9Z333</accession>